<feature type="transmembrane region" description="Helical" evidence="1">
    <location>
        <begin position="7"/>
        <end position="25"/>
    </location>
</feature>
<gene>
    <name evidence="2" type="ORF">J2Z35_001317</name>
</gene>
<evidence type="ECO:0000313" key="2">
    <source>
        <dbReference type="EMBL" id="MBP2027520.1"/>
    </source>
</evidence>
<keyword evidence="1" id="KW-0472">Membrane</keyword>
<reference evidence="2 3" key="1">
    <citation type="submission" date="2021-03" db="EMBL/GenBank/DDBJ databases">
        <title>Genomic Encyclopedia of Type Strains, Phase IV (KMG-IV): sequencing the most valuable type-strain genomes for metagenomic binning, comparative biology and taxonomic classification.</title>
        <authorList>
            <person name="Goeker M."/>
        </authorList>
    </citation>
    <scope>NUCLEOTIDE SEQUENCE [LARGE SCALE GENOMIC DNA]</scope>
    <source>
        <strain evidence="2 3">DSM 27512</strain>
    </source>
</reference>
<feature type="transmembrane region" description="Helical" evidence="1">
    <location>
        <begin position="37"/>
        <end position="56"/>
    </location>
</feature>
<feature type="transmembrane region" description="Helical" evidence="1">
    <location>
        <begin position="160"/>
        <end position="178"/>
    </location>
</feature>
<evidence type="ECO:0000256" key="1">
    <source>
        <dbReference type="SAM" id="Phobius"/>
    </source>
</evidence>
<evidence type="ECO:0008006" key="4">
    <source>
        <dbReference type="Google" id="ProtNLM"/>
    </source>
</evidence>
<name>A0ABS4KIB0_9FIRM</name>
<keyword evidence="3" id="KW-1185">Reference proteome</keyword>
<dbReference type="RefSeq" id="WP_209660582.1">
    <property type="nucleotide sequence ID" value="NZ_JAGGLI010000012.1"/>
</dbReference>
<keyword evidence="1" id="KW-0812">Transmembrane</keyword>
<proteinExistence type="predicted"/>
<organism evidence="2 3">
    <name type="scientific">Acetoanaerobium pronyense</name>
    <dbReference type="NCBI Taxonomy" id="1482736"/>
    <lineage>
        <taxon>Bacteria</taxon>
        <taxon>Bacillati</taxon>
        <taxon>Bacillota</taxon>
        <taxon>Clostridia</taxon>
        <taxon>Peptostreptococcales</taxon>
        <taxon>Filifactoraceae</taxon>
        <taxon>Acetoanaerobium</taxon>
    </lineage>
</organism>
<dbReference type="Proteomes" id="UP001314903">
    <property type="component" value="Unassembled WGS sequence"/>
</dbReference>
<feature type="transmembrane region" description="Helical" evidence="1">
    <location>
        <begin position="110"/>
        <end position="131"/>
    </location>
</feature>
<feature type="transmembrane region" description="Helical" evidence="1">
    <location>
        <begin position="190"/>
        <end position="208"/>
    </location>
</feature>
<comment type="caution">
    <text evidence="2">The sequence shown here is derived from an EMBL/GenBank/DDBJ whole genome shotgun (WGS) entry which is preliminary data.</text>
</comment>
<dbReference type="EMBL" id="JAGGLI010000012">
    <property type="protein sequence ID" value="MBP2027520.1"/>
    <property type="molecule type" value="Genomic_DNA"/>
</dbReference>
<evidence type="ECO:0000313" key="3">
    <source>
        <dbReference type="Proteomes" id="UP001314903"/>
    </source>
</evidence>
<sequence length="214" mass="23978">MKKGDLYWAIVIALFTGFVVFPATHEIFVNLTTNHPYIGGFVKFALLATMGELLAIRISTGDWKMPSGVPYRAFIWGFLGIIITLMFQVFAVGVGGALKSGYLPGGDSSFLFAFFVSSIMNLTFAPTFMAFHRYTDTYIDMYYEGKRNIRATDVVSRIDWNGFVSFVLIKTIPLFWIPAHTITFLLPPQYRVLVAAYLSVALGILLALGKRKKK</sequence>
<keyword evidence="1" id="KW-1133">Transmembrane helix</keyword>
<feature type="transmembrane region" description="Helical" evidence="1">
    <location>
        <begin position="76"/>
        <end position="98"/>
    </location>
</feature>
<accession>A0ABS4KIB0</accession>
<protein>
    <recommendedName>
        <fullName evidence="4">Mpv17 / PMP22 family protein</fullName>
    </recommendedName>
</protein>